<dbReference type="InterPro" id="IPR050904">
    <property type="entry name" value="Adhesion/Biosynth-related"/>
</dbReference>
<dbReference type="SMART" id="SM00554">
    <property type="entry name" value="FAS1"/>
    <property type="match status" value="2"/>
</dbReference>
<sequence length="779" mass="87617">MKVKSWSIVIQLYWVSLLMAFTSSAQSTSGEFTSVVDILSESAEFSTFLRLLQRNGHIPYLNELQNFTLLAPVNSAFASEFEKKAEFDVKNYVLDDLVLQTSQISNGTTILRDSVKFPLSIHHYGNGEISINKAFIVEPDLTPNFQNATVHGISTLLPDPPKVGNLLEKLESDREGVHLFNSLIKSFKGFESLASNSTLLIPFDVNFYKDFNHIEINYLLDAFNHLSTVESSIARDWSRDRERFLQTLLCHKIIGGLEADDKSLINLAGQPIKFRSWNLGSCMSVNDSTPSVYSNMIYDRGIAHGFTEIPFLHSAVSFNTEKYLHGMNSTDFVRELFFRNLQHMIRDESITKKMTIFIPETALNEKFGFTKPSLLYHFIEDQVWLEDEFLSSNDEQPSTKMFQSAFCSSNKRLGGQCQRLKIQKLRGSYTINSKYKILHAKPYEIGKTLIYTISEDLQLPGDFLSALNPFYHCSRSLVFLRQSGLLKLPANTQGYTVLLPCFDSWGFFDLNFEYLQNNATAVNLIMKNLILDGLLYSDAKNVTVETRNILGEKVSLSVSSTDDGGDDETTFQLSTVDEVIRVNHSLDSFFDQGVIHPLQSAYFPRAVNITISDLLETTGATEFINFLEHFQDLSSIIKENKPYSILVPTASSLNMEPVGINSTNLQDFLKLHIVTGNYTKNLLHCEGQANTTLGEPLLCRESSPGSYLLRLENGADHEVRILRKGCSSFGNESCIFLIDRPISLLWLSQQKSHLHLPGIAVGVGVIVGVFSVVAIFSAY</sequence>
<dbReference type="PANTHER" id="PTHR10900">
    <property type="entry name" value="PERIOSTIN-RELATED"/>
    <property type="match status" value="1"/>
</dbReference>
<dbReference type="EMBL" id="HE616746">
    <property type="protein sequence ID" value="CCE92653.1"/>
    <property type="molecule type" value="Genomic_DNA"/>
</dbReference>
<dbReference type="GeneID" id="11504054"/>
<dbReference type="KEGG" id="tdl:TDEL_0E04100"/>
<evidence type="ECO:0000313" key="5">
    <source>
        <dbReference type="Proteomes" id="UP000005627"/>
    </source>
</evidence>
<keyword evidence="5" id="KW-1185">Reference proteome</keyword>
<proteinExistence type="predicted"/>
<dbReference type="Pfam" id="PF02469">
    <property type="entry name" value="Fasciclin"/>
    <property type="match status" value="1"/>
</dbReference>
<evidence type="ECO:0000259" key="3">
    <source>
        <dbReference type="PROSITE" id="PS50213"/>
    </source>
</evidence>
<evidence type="ECO:0000313" key="4">
    <source>
        <dbReference type="EMBL" id="CCE92653.1"/>
    </source>
</evidence>
<dbReference type="InParanoid" id="G8ZVK9"/>
<feature type="signal peptide" evidence="2">
    <location>
        <begin position="1"/>
        <end position="27"/>
    </location>
</feature>
<dbReference type="HOGENOM" id="CLU_008441_0_0_1"/>
<feature type="domain" description="FAS1" evidence="3">
    <location>
        <begin position="607"/>
        <end position="742"/>
    </location>
</feature>
<keyword evidence="2" id="KW-0732">Signal</keyword>
<dbReference type="InterPro" id="IPR000782">
    <property type="entry name" value="FAS1_domain"/>
</dbReference>
<dbReference type="OrthoDB" id="286301at2759"/>
<feature type="transmembrane region" description="Helical" evidence="1">
    <location>
        <begin position="754"/>
        <end position="776"/>
    </location>
</feature>
<dbReference type="Gene3D" id="2.30.180.10">
    <property type="entry name" value="FAS1 domain"/>
    <property type="match status" value="1"/>
</dbReference>
<organism evidence="4 5">
    <name type="scientific">Torulaspora delbrueckii</name>
    <name type="common">Yeast</name>
    <name type="synonym">Candida colliculosa</name>
    <dbReference type="NCBI Taxonomy" id="4950"/>
    <lineage>
        <taxon>Eukaryota</taxon>
        <taxon>Fungi</taxon>
        <taxon>Dikarya</taxon>
        <taxon>Ascomycota</taxon>
        <taxon>Saccharomycotina</taxon>
        <taxon>Saccharomycetes</taxon>
        <taxon>Saccharomycetales</taxon>
        <taxon>Saccharomycetaceae</taxon>
        <taxon>Torulaspora</taxon>
    </lineage>
</organism>
<gene>
    <name evidence="4" type="primary">TDEL0E04100</name>
    <name evidence="4" type="ORF">TDEL_0E04100</name>
</gene>
<feature type="chain" id="PRO_5003519247" description="FAS1 domain-containing protein" evidence="2">
    <location>
        <begin position="28"/>
        <end position="779"/>
    </location>
</feature>
<feature type="domain" description="FAS1" evidence="3">
    <location>
        <begin position="32"/>
        <end position="157"/>
    </location>
</feature>
<name>G8ZVK9_TORDE</name>
<keyword evidence="1" id="KW-1133">Transmembrane helix</keyword>
<accession>G8ZVK9</accession>
<dbReference type="RefSeq" id="XP_003681864.1">
    <property type="nucleotide sequence ID" value="XM_003681816.1"/>
</dbReference>
<dbReference type="STRING" id="1076872.G8ZVK9"/>
<keyword evidence="1" id="KW-0472">Membrane</keyword>
<evidence type="ECO:0000256" key="2">
    <source>
        <dbReference type="SAM" id="SignalP"/>
    </source>
</evidence>
<protein>
    <recommendedName>
        <fullName evidence="3">FAS1 domain-containing protein</fullName>
    </recommendedName>
</protein>
<dbReference type="eggNOG" id="KOG1437">
    <property type="taxonomic scope" value="Eukaryota"/>
</dbReference>
<dbReference type="PANTHER" id="PTHR10900:SF125">
    <property type="entry name" value="FAS1 DOMAIN-CONTAINING PROTEIN YLR001C"/>
    <property type="match status" value="1"/>
</dbReference>
<dbReference type="AlphaFoldDB" id="G8ZVK9"/>
<dbReference type="Proteomes" id="UP000005627">
    <property type="component" value="Chromosome 5"/>
</dbReference>
<dbReference type="InterPro" id="IPR036378">
    <property type="entry name" value="FAS1_dom_sf"/>
</dbReference>
<reference evidence="4 5" key="1">
    <citation type="journal article" date="2011" name="Proc. Natl. Acad. Sci. U.S.A.">
        <title>Evolutionary erosion of yeast sex chromosomes by mating-type switching accidents.</title>
        <authorList>
            <person name="Gordon J.L."/>
            <person name="Armisen D."/>
            <person name="Proux-Wera E."/>
            <person name="Oheigeartaigh S.S."/>
            <person name="Byrne K.P."/>
            <person name="Wolfe K.H."/>
        </authorList>
    </citation>
    <scope>NUCLEOTIDE SEQUENCE [LARGE SCALE GENOMIC DNA]</scope>
    <source>
        <strain evidence="5">ATCC 10662 / CBS 1146 / NBRC 0425 / NCYC 2629 / NRRL Y-866</strain>
    </source>
</reference>
<evidence type="ECO:0000256" key="1">
    <source>
        <dbReference type="SAM" id="Phobius"/>
    </source>
</evidence>
<keyword evidence="1" id="KW-0812">Transmembrane</keyword>
<dbReference type="PROSITE" id="PS50213">
    <property type="entry name" value="FAS1"/>
    <property type="match status" value="2"/>
</dbReference>
<dbReference type="SUPFAM" id="SSF82153">
    <property type="entry name" value="FAS1 domain"/>
    <property type="match status" value="3"/>
</dbReference>
<dbReference type="FunCoup" id="G8ZVK9">
    <property type="interactions" value="30"/>
</dbReference>